<dbReference type="InterPro" id="IPR008259">
    <property type="entry name" value="FMN_hydac_DH_AS"/>
</dbReference>
<feature type="binding site" evidence="7">
    <location>
        <position position="267"/>
    </location>
    <ligand>
        <name>FMN</name>
        <dbReference type="ChEBI" id="CHEBI:58210"/>
    </ligand>
</feature>
<feature type="domain" description="FMN hydroxy acid dehydrogenase" evidence="9">
    <location>
        <begin position="39"/>
        <end position="396"/>
    </location>
</feature>
<evidence type="ECO:0000256" key="3">
    <source>
        <dbReference type="ARBA" id="ARBA00022643"/>
    </source>
</evidence>
<dbReference type="PANTHER" id="PTHR10578">
    <property type="entry name" value="S -2-HYDROXY-ACID OXIDASE-RELATED"/>
    <property type="match status" value="1"/>
</dbReference>
<sequence>MTAADVSAPDGATRPGAPPAAPAAAAPADKGADPFVSFTSSDRFATVGEIFEAARRALPPPVWDFLDGGSGGEQTLRANLSSFERWSVLPRLMTGAGEPDLTRTFLGIELSMPVLTSPFGADRLLHRDGQLAVARANAKAGVASIVPEAGSYSWEEVATAAPGAARIAQLHPMGNPANFAAMLRRAADIGFSAVCLTLDCPTAGWRERNMRNRFDVDVDVVSGNYPHAGPADLAGTLGQLFVRREPIWTWDELAERMADSPLPWLAKGVLTGADAVAAARAGAAAVLVSNHGGRQLDAVPAALDQLPQIVAALGGQVPVALDSGIRRGGDVVKALALGADVVVLGRAAAMALAAGGEEGVSRLLELFREEISTTVKLLGAAGVDELTGEMIRPAAGRAVPGW</sequence>
<evidence type="ECO:0000313" key="11">
    <source>
        <dbReference type="Proteomes" id="UP000604475"/>
    </source>
</evidence>
<feature type="binding site" evidence="7">
    <location>
        <position position="289"/>
    </location>
    <ligand>
        <name>FMN</name>
        <dbReference type="ChEBI" id="CHEBI:58210"/>
    </ligand>
</feature>
<dbReference type="CDD" id="cd02809">
    <property type="entry name" value="alpha_hydroxyacid_oxid_FMN"/>
    <property type="match status" value="1"/>
</dbReference>
<dbReference type="Gene3D" id="3.20.20.70">
    <property type="entry name" value="Aldolase class I"/>
    <property type="match status" value="1"/>
</dbReference>
<evidence type="ECO:0000256" key="2">
    <source>
        <dbReference type="ARBA" id="ARBA00022630"/>
    </source>
</evidence>
<gene>
    <name evidence="10" type="ORF">I7412_02470</name>
</gene>
<dbReference type="PIRSF" id="PIRSF000138">
    <property type="entry name" value="Al-hdrx_acd_dh"/>
    <property type="match status" value="1"/>
</dbReference>
<reference evidence="10" key="1">
    <citation type="submission" date="2020-12" db="EMBL/GenBank/DDBJ databases">
        <title>Genomic characterization of non-nitrogen-fixing Frankia strains.</title>
        <authorList>
            <person name="Carlos-Shanley C."/>
            <person name="Guerra T."/>
            <person name="Hahn D."/>
        </authorList>
    </citation>
    <scope>NUCLEOTIDE SEQUENCE</scope>
    <source>
        <strain evidence="10">CN6</strain>
    </source>
</reference>
<dbReference type="EMBL" id="JAEACQ010000122">
    <property type="protein sequence ID" value="MBL7626059.1"/>
    <property type="molecule type" value="Genomic_DNA"/>
</dbReference>
<feature type="binding site" evidence="7">
    <location>
        <position position="294"/>
    </location>
    <ligand>
        <name>glyoxylate</name>
        <dbReference type="ChEBI" id="CHEBI:36655"/>
    </ligand>
</feature>
<feature type="binding site" evidence="7">
    <location>
        <begin position="118"/>
        <end position="120"/>
    </location>
    <ligand>
        <name>FMN</name>
        <dbReference type="ChEBI" id="CHEBI:58210"/>
    </ligand>
</feature>
<dbReference type="InterPro" id="IPR012133">
    <property type="entry name" value="Alpha-hydoxy_acid_DH_FMN"/>
</dbReference>
<protein>
    <submittedName>
        <fullName evidence="10">Alpha-hydroxy-acid oxidizing protein</fullName>
    </submittedName>
</protein>
<comment type="caution">
    <text evidence="10">The sequence shown here is derived from an EMBL/GenBank/DDBJ whole genome shotgun (WGS) entry which is preliminary data.</text>
</comment>
<keyword evidence="3 7" id="KW-0288">FMN</keyword>
<feature type="region of interest" description="Disordered" evidence="8">
    <location>
        <begin position="1"/>
        <end position="30"/>
    </location>
</feature>
<name>A0A937RBX3_9ACTN</name>
<feature type="binding site" evidence="7">
    <location>
        <begin position="345"/>
        <end position="346"/>
    </location>
    <ligand>
        <name>FMN</name>
        <dbReference type="ChEBI" id="CHEBI:58210"/>
    </ligand>
</feature>
<evidence type="ECO:0000256" key="4">
    <source>
        <dbReference type="ARBA" id="ARBA00023002"/>
    </source>
</evidence>
<feature type="active site" description="Proton acceptor" evidence="6">
    <location>
        <position position="291"/>
    </location>
</feature>
<feature type="binding site" evidence="7">
    <location>
        <position position="169"/>
    </location>
    <ligand>
        <name>FMN</name>
        <dbReference type="ChEBI" id="CHEBI:58210"/>
    </ligand>
</feature>
<dbReference type="PROSITE" id="PS00557">
    <property type="entry name" value="FMN_HYDROXY_ACID_DH_1"/>
    <property type="match status" value="1"/>
</dbReference>
<evidence type="ECO:0000259" key="9">
    <source>
        <dbReference type="PROSITE" id="PS51349"/>
    </source>
</evidence>
<organism evidence="10 11">
    <name type="scientific">Frankia nepalensis</name>
    <dbReference type="NCBI Taxonomy" id="1836974"/>
    <lineage>
        <taxon>Bacteria</taxon>
        <taxon>Bacillati</taxon>
        <taxon>Actinomycetota</taxon>
        <taxon>Actinomycetes</taxon>
        <taxon>Frankiales</taxon>
        <taxon>Frankiaceae</taxon>
        <taxon>Frankia</taxon>
    </lineage>
</organism>
<keyword evidence="2 7" id="KW-0285">Flavoprotein</keyword>
<dbReference type="Proteomes" id="UP000604475">
    <property type="component" value="Unassembled WGS sequence"/>
</dbReference>
<evidence type="ECO:0000313" key="10">
    <source>
        <dbReference type="EMBL" id="MBL7626059.1"/>
    </source>
</evidence>
<dbReference type="InterPro" id="IPR000262">
    <property type="entry name" value="FMN-dep_DH"/>
</dbReference>
<dbReference type="GO" id="GO:0016491">
    <property type="term" value="F:oxidoreductase activity"/>
    <property type="evidence" value="ECO:0007669"/>
    <property type="project" value="UniProtKB-KW"/>
</dbReference>
<accession>A0A937RBX3</accession>
<proteinExistence type="inferred from homology"/>
<feature type="binding site" evidence="7">
    <location>
        <position position="206"/>
    </location>
    <ligand>
        <name>glyoxylate</name>
        <dbReference type="ChEBI" id="CHEBI:36655"/>
    </ligand>
</feature>
<dbReference type="InterPro" id="IPR013785">
    <property type="entry name" value="Aldolase_TIM"/>
</dbReference>
<dbReference type="PANTHER" id="PTHR10578:SF107">
    <property type="entry name" value="2-HYDROXYACID OXIDASE 1"/>
    <property type="match status" value="1"/>
</dbReference>
<dbReference type="AlphaFoldDB" id="A0A937RBX3"/>
<keyword evidence="11" id="KW-1185">Reference proteome</keyword>
<evidence type="ECO:0000256" key="1">
    <source>
        <dbReference type="ARBA" id="ARBA00001917"/>
    </source>
</evidence>
<comment type="cofactor">
    <cofactor evidence="1">
        <name>FMN</name>
        <dbReference type="ChEBI" id="CHEBI:58210"/>
    </cofactor>
</comment>
<feature type="binding site" evidence="7">
    <location>
        <begin position="322"/>
        <end position="326"/>
    </location>
    <ligand>
        <name>FMN</name>
        <dbReference type="ChEBI" id="CHEBI:58210"/>
    </ligand>
</feature>
<dbReference type="RefSeq" id="WP_203001765.1">
    <property type="nucleotide sequence ID" value="NZ_JADWYU010000146.1"/>
</dbReference>
<comment type="similarity">
    <text evidence="5">Belongs to the FMN-dependent alpha-hydroxy acid dehydrogenase family.</text>
</comment>
<evidence type="ECO:0000256" key="8">
    <source>
        <dbReference type="SAM" id="MobiDB-lite"/>
    </source>
</evidence>
<dbReference type="InterPro" id="IPR037396">
    <property type="entry name" value="FMN_HAD"/>
</dbReference>
<dbReference type="GO" id="GO:0010181">
    <property type="term" value="F:FMN binding"/>
    <property type="evidence" value="ECO:0007669"/>
    <property type="project" value="InterPro"/>
</dbReference>
<dbReference type="SUPFAM" id="SSF51395">
    <property type="entry name" value="FMN-linked oxidoreductases"/>
    <property type="match status" value="1"/>
</dbReference>
<dbReference type="Pfam" id="PF01070">
    <property type="entry name" value="FMN_dh"/>
    <property type="match status" value="1"/>
</dbReference>
<feature type="binding site" evidence="7">
    <location>
        <position position="291"/>
    </location>
    <ligand>
        <name>glyoxylate</name>
        <dbReference type="ChEBI" id="CHEBI:36655"/>
    </ligand>
</feature>
<keyword evidence="4" id="KW-0560">Oxidoreductase</keyword>
<dbReference type="PROSITE" id="PS51349">
    <property type="entry name" value="FMN_HYDROXY_ACID_DH_2"/>
    <property type="match status" value="1"/>
</dbReference>
<feature type="binding site" evidence="7">
    <location>
        <position position="197"/>
    </location>
    <ligand>
        <name>FMN</name>
        <dbReference type="ChEBI" id="CHEBI:58210"/>
    </ligand>
</feature>
<evidence type="ECO:0000256" key="5">
    <source>
        <dbReference type="ARBA" id="ARBA00024042"/>
    </source>
</evidence>
<evidence type="ECO:0000256" key="6">
    <source>
        <dbReference type="PIRSR" id="PIRSR000138-1"/>
    </source>
</evidence>
<evidence type="ECO:0000256" key="7">
    <source>
        <dbReference type="PIRSR" id="PIRSR000138-2"/>
    </source>
</evidence>